<gene>
    <name evidence="1" type="ORF">DIATSA_LOCUS8109</name>
</gene>
<sequence length="119" mass="13878">MSIQVENNLRNSDKEVFEQRTHYIPCKIEEDGEANVKKYFEPYIVENNGDLKATFRGHPLNGTNISLPEGYQAVVVTETKRPLAEDANRKFQDSRSMCVCVCVRAYVCVFWQNMMRMEY</sequence>
<proteinExistence type="predicted"/>
<dbReference type="PANTHER" id="PTHR47063">
    <property type="entry name" value="RIBONUCLEASE H2 SUBUNIT C"/>
    <property type="match status" value="1"/>
</dbReference>
<reference evidence="1" key="1">
    <citation type="submission" date="2021-12" db="EMBL/GenBank/DDBJ databases">
        <authorList>
            <person name="King R."/>
        </authorList>
    </citation>
    <scope>NUCLEOTIDE SEQUENCE</scope>
</reference>
<dbReference type="EMBL" id="OU893353">
    <property type="protein sequence ID" value="CAG9790441.1"/>
    <property type="molecule type" value="Genomic_DNA"/>
</dbReference>
<name>A0A9N9WDK2_9NEOP</name>
<dbReference type="GO" id="GO:0006401">
    <property type="term" value="P:RNA catabolic process"/>
    <property type="evidence" value="ECO:0007669"/>
    <property type="project" value="InterPro"/>
</dbReference>
<dbReference type="CDD" id="cd09271">
    <property type="entry name" value="RNase_H2-C"/>
    <property type="match status" value="1"/>
</dbReference>
<dbReference type="GO" id="GO:0032299">
    <property type="term" value="C:ribonuclease H2 complex"/>
    <property type="evidence" value="ECO:0007669"/>
    <property type="project" value="InterPro"/>
</dbReference>
<dbReference type="InterPro" id="IPR052863">
    <property type="entry name" value="RNase_H2_subunit_C"/>
</dbReference>
<evidence type="ECO:0000313" key="1">
    <source>
        <dbReference type="EMBL" id="CAG9790441.1"/>
    </source>
</evidence>
<accession>A0A9N9WDK2</accession>
<dbReference type="Proteomes" id="UP001153714">
    <property type="component" value="Chromosome 22"/>
</dbReference>
<dbReference type="InterPro" id="IPR013924">
    <property type="entry name" value="RNase_H2_suC"/>
</dbReference>
<dbReference type="AlphaFoldDB" id="A0A9N9WDK2"/>
<evidence type="ECO:0000313" key="2">
    <source>
        <dbReference type="Proteomes" id="UP001153714"/>
    </source>
</evidence>
<dbReference type="Gene3D" id="2.40.128.680">
    <property type="match status" value="1"/>
</dbReference>
<dbReference type="Pfam" id="PF08615">
    <property type="entry name" value="RNase_H2_suC"/>
    <property type="match status" value="1"/>
</dbReference>
<keyword evidence="2" id="KW-1185">Reference proteome</keyword>
<dbReference type="OrthoDB" id="6222486at2759"/>
<reference evidence="1" key="2">
    <citation type="submission" date="2022-10" db="EMBL/GenBank/DDBJ databases">
        <authorList>
            <consortium name="ENA_rothamsted_submissions"/>
            <consortium name="culmorum"/>
            <person name="King R."/>
        </authorList>
    </citation>
    <scope>NUCLEOTIDE SEQUENCE</scope>
</reference>
<organism evidence="1 2">
    <name type="scientific">Diatraea saccharalis</name>
    <name type="common">sugarcane borer</name>
    <dbReference type="NCBI Taxonomy" id="40085"/>
    <lineage>
        <taxon>Eukaryota</taxon>
        <taxon>Metazoa</taxon>
        <taxon>Ecdysozoa</taxon>
        <taxon>Arthropoda</taxon>
        <taxon>Hexapoda</taxon>
        <taxon>Insecta</taxon>
        <taxon>Pterygota</taxon>
        <taxon>Neoptera</taxon>
        <taxon>Endopterygota</taxon>
        <taxon>Lepidoptera</taxon>
        <taxon>Glossata</taxon>
        <taxon>Ditrysia</taxon>
        <taxon>Pyraloidea</taxon>
        <taxon>Crambidae</taxon>
        <taxon>Crambinae</taxon>
        <taxon>Diatraea</taxon>
    </lineage>
</organism>
<dbReference type="PANTHER" id="PTHR47063:SF1">
    <property type="entry name" value="RIBONUCLEASE H2 SUBUNIT C"/>
    <property type="match status" value="1"/>
</dbReference>
<protein>
    <submittedName>
        <fullName evidence="1">Uncharacterized protein</fullName>
    </submittedName>
</protein>